<reference evidence="2 3" key="1">
    <citation type="submission" date="2024-04" db="EMBL/GenBank/DDBJ databases">
        <title>Polymorphospora sp. isolated from Baiyangdian Lake in Xiong'an New Area.</title>
        <authorList>
            <person name="Zhang X."/>
            <person name="Liu J."/>
        </authorList>
    </citation>
    <scope>NUCLEOTIDE SEQUENCE [LARGE SCALE GENOMIC DNA]</scope>
    <source>
        <strain evidence="2 3">2-325</strain>
    </source>
</reference>
<dbReference type="EMBL" id="JBCGDC010000169">
    <property type="protein sequence ID" value="MFB6397790.1"/>
    <property type="molecule type" value="Genomic_DNA"/>
</dbReference>
<organism evidence="2 3">
    <name type="scientific">Polymorphospora lycopeni</name>
    <dbReference type="NCBI Taxonomy" id="3140240"/>
    <lineage>
        <taxon>Bacteria</taxon>
        <taxon>Bacillati</taxon>
        <taxon>Actinomycetota</taxon>
        <taxon>Actinomycetes</taxon>
        <taxon>Micromonosporales</taxon>
        <taxon>Micromonosporaceae</taxon>
        <taxon>Polymorphospora</taxon>
    </lineage>
</organism>
<feature type="non-terminal residue" evidence="2">
    <location>
        <position position="1"/>
    </location>
</feature>
<feature type="non-terminal residue" evidence="2">
    <location>
        <position position="120"/>
    </location>
</feature>
<proteinExistence type="predicted"/>
<evidence type="ECO:0000313" key="3">
    <source>
        <dbReference type="Proteomes" id="UP001582793"/>
    </source>
</evidence>
<name>A0ABV5D0J6_9ACTN</name>
<keyword evidence="3" id="KW-1185">Reference proteome</keyword>
<accession>A0ABV5D0J6</accession>
<evidence type="ECO:0000313" key="2">
    <source>
        <dbReference type="EMBL" id="MFB6397790.1"/>
    </source>
</evidence>
<gene>
    <name evidence="2" type="ORF">AAFH96_32565</name>
</gene>
<protein>
    <submittedName>
        <fullName evidence="2">Uncharacterized protein</fullName>
    </submittedName>
</protein>
<evidence type="ECO:0000256" key="1">
    <source>
        <dbReference type="SAM" id="MobiDB-lite"/>
    </source>
</evidence>
<feature type="region of interest" description="Disordered" evidence="1">
    <location>
        <begin position="1"/>
        <end position="44"/>
    </location>
</feature>
<dbReference type="Proteomes" id="UP001582793">
    <property type="component" value="Unassembled WGS sequence"/>
</dbReference>
<comment type="caution">
    <text evidence="2">The sequence shown here is derived from an EMBL/GenBank/DDBJ whole genome shotgun (WGS) entry which is preliminary data.</text>
</comment>
<sequence length="120" mass="12291">VPATAGPAPTAPAAATAVPGPTATAARRTGPGSPAPDGVPGHLVKPTPGPWAMWRWVGLRAAGFPLDLLTALGDVDLVAAADAVLAAEDHLDTARRDLADRLRRVRAAAPADERARWNRA</sequence>
<feature type="compositionally biased region" description="Low complexity" evidence="1">
    <location>
        <begin position="1"/>
        <end position="32"/>
    </location>
</feature>